<name>A0A6A4HJ09_9AGAR</name>
<evidence type="ECO:0000313" key="3">
    <source>
        <dbReference type="EMBL" id="KAE9397438.1"/>
    </source>
</evidence>
<dbReference type="EMBL" id="ML769497">
    <property type="protein sequence ID" value="KAE9397438.1"/>
    <property type="molecule type" value="Genomic_DNA"/>
</dbReference>
<dbReference type="Proteomes" id="UP000799118">
    <property type="component" value="Unassembled WGS sequence"/>
</dbReference>
<evidence type="ECO:0000256" key="1">
    <source>
        <dbReference type="SAM" id="MobiDB-lite"/>
    </source>
</evidence>
<gene>
    <name evidence="3" type="ORF">BT96DRAFT_921506</name>
</gene>
<dbReference type="AlphaFoldDB" id="A0A6A4HJ09"/>
<feature type="compositionally biased region" description="Polar residues" evidence="1">
    <location>
        <begin position="112"/>
        <end position="138"/>
    </location>
</feature>
<reference evidence="3" key="1">
    <citation type="journal article" date="2019" name="Environ. Microbiol.">
        <title>Fungal ecological strategies reflected in gene transcription - a case study of two litter decomposers.</title>
        <authorList>
            <person name="Barbi F."/>
            <person name="Kohler A."/>
            <person name="Barry K."/>
            <person name="Baskaran P."/>
            <person name="Daum C."/>
            <person name="Fauchery L."/>
            <person name="Ihrmark K."/>
            <person name="Kuo A."/>
            <person name="LaButti K."/>
            <person name="Lipzen A."/>
            <person name="Morin E."/>
            <person name="Grigoriev I.V."/>
            <person name="Henrissat B."/>
            <person name="Lindahl B."/>
            <person name="Martin F."/>
        </authorList>
    </citation>
    <scope>NUCLEOTIDE SEQUENCE</scope>
    <source>
        <strain evidence="3">JB14</strain>
    </source>
</reference>
<proteinExistence type="predicted"/>
<accession>A0A6A4HJ09</accession>
<evidence type="ECO:0000256" key="2">
    <source>
        <dbReference type="SAM" id="SignalP"/>
    </source>
</evidence>
<feature type="signal peptide" evidence="2">
    <location>
        <begin position="1"/>
        <end position="20"/>
    </location>
</feature>
<organism evidence="3 4">
    <name type="scientific">Gymnopus androsaceus JB14</name>
    <dbReference type="NCBI Taxonomy" id="1447944"/>
    <lineage>
        <taxon>Eukaryota</taxon>
        <taxon>Fungi</taxon>
        <taxon>Dikarya</taxon>
        <taxon>Basidiomycota</taxon>
        <taxon>Agaricomycotina</taxon>
        <taxon>Agaricomycetes</taxon>
        <taxon>Agaricomycetidae</taxon>
        <taxon>Agaricales</taxon>
        <taxon>Marasmiineae</taxon>
        <taxon>Omphalotaceae</taxon>
        <taxon>Gymnopus</taxon>
    </lineage>
</organism>
<sequence length="159" mass="17243">MADADCFALCFCCFCCSVGADSGGSWLCPCCHSHKSKFDDDPALKDPELDAIVERQLYEQRAAWNAAHPESGSHNPYAPQVPPAAYSPDSQKTRDAGHIRGSSHGMKEKQQPQEMPSPSHFSTGPTGQSQTSETNRMSMPTPKHVHTQPGSGPVMKEKV</sequence>
<dbReference type="OrthoDB" id="2970886at2759"/>
<keyword evidence="4" id="KW-1185">Reference proteome</keyword>
<feature type="region of interest" description="Disordered" evidence="1">
    <location>
        <begin position="63"/>
        <end position="159"/>
    </location>
</feature>
<feature type="chain" id="PRO_5025349461" evidence="2">
    <location>
        <begin position="21"/>
        <end position="159"/>
    </location>
</feature>
<evidence type="ECO:0000313" key="4">
    <source>
        <dbReference type="Proteomes" id="UP000799118"/>
    </source>
</evidence>
<protein>
    <submittedName>
        <fullName evidence="3">Uncharacterized protein</fullName>
    </submittedName>
</protein>
<keyword evidence="2" id="KW-0732">Signal</keyword>